<accession>A0A0C9VDP0</accession>
<proteinExistence type="predicted"/>
<gene>
    <name evidence="2" type="ORF">M422DRAFT_30024</name>
</gene>
<feature type="compositionally biased region" description="Pro residues" evidence="1">
    <location>
        <begin position="44"/>
        <end position="71"/>
    </location>
</feature>
<name>A0A0C9VDP0_SPHS4</name>
<evidence type="ECO:0000313" key="3">
    <source>
        <dbReference type="Proteomes" id="UP000054279"/>
    </source>
</evidence>
<dbReference type="EMBL" id="KN837113">
    <property type="protein sequence ID" value="KIJ45174.1"/>
    <property type="molecule type" value="Genomic_DNA"/>
</dbReference>
<organism evidence="2 3">
    <name type="scientific">Sphaerobolus stellatus (strain SS14)</name>
    <dbReference type="NCBI Taxonomy" id="990650"/>
    <lineage>
        <taxon>Eukaryota</taxon>
        <taxon>Fungi</taxon>
        <taxon>Dikarya</taxon>
        <taxon>Basidiomycota</taxon>
        <taxon>Agaricomycotina</taxon>
        <taxon>Agaricomycetes</taxon>
        <taxon>Phallomycetidae</taxon>
        <taxon>Geastrales</taxon>
        <taxon>Sphaerobolaceae</taxon>
        <taxon>Sphaerobolus</taxon>
    </lineage>
</organism>
<feature type="region of interest" description="Disordered" evidence="1">
    <location>
        <begin position="33"/>
        <end position="79"/>
    </location>
</feature>
<keyword evidence="3" id="KW-1185">Reference proteome</keyword>
<protein>
    <submittedName>
        <fullName evidence="2">Uncharacterized protein</fullName>
    </submittedName>
</protein>
<evidence type="ECO:0000256" key="1">
    <source>
        <dbReference type="SAM" id="MobiDB-lite"/>
    </source>
</evidence>
<reference evidence="2 3" key="1">
    <citation type="submission" date="2014-06" db="EMBL/GenBank/DDBJ databases">
        <title>Evolutionary Origins and Diversification of the Mycorrhizal Mutualists.</title>
        <authorList>
            <consortium name="DOE Joint Genome Institute"/>
            <consortium name="Mycorrhizal Genomics Consortium"/>
            <person name="Kohler A."/>
            <person name="Kuo A."/>
            <person name="Nagy L.G."/>
            <person name="Floudas D."/>
            <person name="Copeland A."/>
            <person name="Barry K.W."/>
            <person name="Cichocki N."/>
            <person name="Veneault-Fourrey C."/>
            <person name="LaButti K."/>
            <person name="Lindquist E.A."/>
            <person name="Lipzen A."/>
            <person name="Lundell T."/>
            <person name="Morin E."/>
            <person name="Murat C."/>
            <person name="Riley R."/>
            <person name="Ohm R."/>
            <person name="Sun H."/>
            <person name="Tunlid A."/>
            <person name="Henrissat B."/>
            <person name="Grigoriev I.V."/>
            <person name="Hibbett D.S."/>
            <person name="Martin F."/>
        </authorList>
    </citation>
    <scope>NUCLEOTIDE SEQUENCE [LARGE SCALE GENOMIC DNA]</scope>
    <source>
        <strain evidence="2 3">SS14</strain>
    </source>
</reference>
<dbReference type="AlphaFoldDB" id="A0A0C9VDP0"/>
<dbReference type="HOGENOM" id="CLU_2612688_0_0_1"/>
<sequence>MSNYPPHPPAGFLFPGSPQGIWYELASPGGYPPPAGNHFLPAGGYPPPPGPAPPFPTPTFPTPSYPSPYGPSPGSISPL</sequence>
<evidence type="ECO:0000313" key="2">
    <source>
        <dbReference type="EMBL" id="KIJ45174.1"/>
    </source>
</evidence>
<dbReference type="Proteomes" id="UP000054279">
    <property type="component" value="Unassembled WGS sequence"/>
</dbReference>
<feature type="non-terminal residue" evidence="2">
    <location>
        <position position="1"/>
    </location>
</feature>